<dbReference type="SUPFAM" id="SSF103088">
    <property type="entry name" value="OmpA-like"/>
    <property type="match status" value="1"/>
</dbReference>
<accession>A0A410RAG1</accession>
<dbReference type="InterPro" id="IPR036737">
    <property type="entry name" value="OmpA-like_sf"/>
</dbReference>
<feature type="compositionally biased region" description="Basic and acidic residues" evidence="5">
    <location>
        <begin position="599"/>
        <end position="623"/>
    </location>
</feature>
<feature type="compositionally biased region" description="Polar residues" evidence="5">
    <location>
        <begin position="541"/>
        <end position="554"/>
    </location>
</feature>
<dbReference type="InterPro" id="IPR050330">
    <property type="entry name" value="Bact_OuterMem_StrucFunc"/>
</dbReference>
<dbReference type="PANTHER" id="PTHR30329">
    <property type="entry name" value="STATOR ELEMENT OF FLAGELLAR MOTOR COMPLEX"/>
    <property type="match status" value="1"/>
</dbReference>
<protein>
    <submittedName>
        <fullName evidence="8">TraB</fullName>
    </submittedName>
</protein>
<evidence type="ECO:0000256" key="6">
    <source>
        <dbReference type="SAM" id="SignalP"/>
    </source>
</evidence>
<evidence type="ECO:0000256" key="2">
    <source>
        <dbReference type="ARBA" id="ARBA00023136"/>
    </source>
</evidence>
<proteinExistence type="predicted"/>
<dbReference type="PROSITE" id="PS51123">
    <property type="entry name" value="OMPA_2"/>
    <property type="match status" value="1"/>
</dbReference>
<dbReference type="InterPro" id="IPR006665">
    <property type="entry name" value="OmpA-like"/>
</dbReference>
<dbReference type="Pfam" id="PF00691">
    <property type="entry name" value="OmpA"/>
    <property type="match status" value="1"/>
</dbReference>
<feature type="chain" id="PRO_5018985518" evidence="6">
    <location>
        <begin position="23"/>
        <end position="623"/>
    </location>
</feature>
<evidence type="ECO:0000256" key="4">
    <source>
        <dbReference type="PROSITE-ProRule" id="PRU00473"/>
    </source>
</evidence>
<keyword evidence="2 4" id="KW-0472">Membrane</keyword>
<evidence type="ECO:0000259" key="7">
    <source>
        <dbReference type="PROSITE" id="PS51123"/>
    </source>
</evidence>
<organism evidence="8">
    <name type="scientific">Aetherobacter rufus</name>
    <dbReference type="NCBI Taxonomy" id="888831"/>
    <lineage>
        <taxon>Bacteria</taxon>
        <taxon>Pseudomonadati</taxon>
        <taxon>Myxococcota</taxon>
        <taxon>Polyangia</taxon>
        <taxon>Polyangiales</taxon>
        <taxon>Polyangiaceae</taxon>
        <taxon>Aetherobacter</taxon>
    </lineage>
</organism>
<comment type="subcellular location">
    <subcellularLocation>
        <location evidence="1">Cell outer membrane</location>
    </subcellularLocation>
</comment>
<dbReference type="InterPro" id="IPR006664">
    <property type="entry name" value="OMP_bac"/>
</dbReference>
<dbReference type="InterPro" id="IPR028974">
    <property type="entry name" value="TSP_type-3_rpt"/>
</dbReference>
<evidence type="ECO:0000313" key="8">
    <source>
        <dbReference type="EMBL" id="QAT78198.1"/>
    </source>
</evidence>
<dbReference type="CDD" id="cd07185">
    <property type="entry name" value="OmpA_C-like"/>
    <property type="match status" value="1"/>
</dbReference>
<keyword evidence="6" id="KW-0732">Signal</keyword>
<feature type="compositionally biased region" description="Basic and acidic residues" evidence="5">
    <location>
        <begin position="350"/>
        <end position="361"/>
    </location>
</feature>
<dbReference type="GO" id="GO:0005509">
    <property type="term" value="F:calcium ion binding"/>
    <property type="evidence" value="ECO:0007669"/>
    <property type="project" value="InterPro"/>
</dbReference>
<dbReference type="PRINTS" id="PR01021">
    <property type="entry name" value="OMPADOMAIN"/>
</dbReference>
<dbReference type="GO" id="GO:0009279">
    <property type="term" value="C:cell outer membrane"/>
    <property type="evidence" value="ECO:0007669"/>
    <property type="project" value="UniProtKB-SubCell"/>
</dbReference>
<feature type="domain" description="OmpA-like" evidence="7">
    <location>
        <begin position="385"/>
        <end position="514"/>
    </location>
</feature>
<evidence type="ECO:0000256" key="1">
    <source>
        <dbReference type="ARBA" id="ARBA00004442"/>
    </source>
</evidence>
<dbReference type="SUPFAM" id="SSF103647">
    <property type="entry name" value="TSP type-3 repeat"/>
    <property type="match status" value="1"/>
</dbReference>
<name>A0A410RAG1_9BACT</name>
<dbReference type="AlphaFoldDB" id="A0A410RAG1"/>
<sequence length="623" mass="66472">MKHRATLGVALAALLVSASASAEEGRFDAQIFRPSAAPRDLVMVQKSEVIADLSPTFGLFTNMALDPLVLVSKSTSQRINAVAARLELTGMAGMGFFNWFDVSVAVPFVAWQSSDNLRQIGTEGPVKPNGMGDLRISSKVAVPFFNRKDEIKSGFGLAVSGNVNLPTGSPTNFTGDGVVTYGGSLIADYRFGIGVLVAVNGGVWFRPDRQLAGVRIGDMASFGVSAEAYVVQRWGLSVIGEVYGYPSLTKFPGEDSIRQIPAEFLMGARWQTKQGISVTVGGSFGAACGFGAPSIRFFTSITWQPKKSREQEEINRLQMVDSEDPDHDGLIGAADHCPEVPGAPENLGCPDKDSDNDGVIDREDDCPDIPGGPRGKRGCPTAFLKGDEIVIFDEVHFATDRDILLDESKPVLLDVVEVLLQHPELREVRIEGHTDIRATDAYNMNLSQRRVNSVMAFFTASGVDASRLQAKGFGHTQPIFDDTGCSGPDEGLSPDCKRMTSKNRRVVFRVLRRGAPPPRAISGAPDGNASSLPSRDAVLPGNTNVLPSQSNLPSKENGVLGSKPVLPTGADHASPDHVLPTSQSGTLPRGAVLPKSGATKKDPTKKDAPKKDDAKTPEPKSAP</sequence>
<keyword evidence="3" id="KW-0998">Cell outer membrane</keyword>
<feature type="region of interest" description="Disordered" evidence="5">
    <location>
        <begin position="345"/>
        <end position="374"/>
    </location>
</feature>
<feature type="signal peptide" evidence="6">
    <location>
        <begin position="1"/>
        <end position="22"/>
    </location>
</feature>
<gene>
    <name evidence="8" type="primary">traB</name>
</gene>
<evidence type="ECO:0000256" key="3">
    <source>
        <dbReference type="ARBA" id="ARBA00023237"/>
    </source>
</evidence>
<feature type="region of interest" description="Disordered" evidence="5">
    <location>
        <begin position="513"/>
        <end position="623"/>
    </location>
</feature>
<dbReference type="PANTHER" id="PTHR30329:SF21">
    <property type="entry name" value="LIPOPROTEIN YIAD-RELATED"/>
    <property type="match status" value="1"/>
</dbReference>
<reference evidence="8" key="1">
    <citation type="submission" date="2018-10" db="EMBL/GenBank/DDBJ databases">
        <title>A highly polymorphic receptor governs many distinct self-recognition types within the Myxococcales order.</title>
        <authorList>
            <person name="Cao P."/>
            <person name="Wei X."/>
            <person name="Awal R.P."/>
            <person name="Muller R."/>
            <person name="Wall D."/>
        </authorList>
    </citation>
    <scope>NUCLEOTIDE SEQUENCE</scope>
    <source>
        <strain evidence="8">MSr9331</strain>
    </source>
</reference>
<evidence type="ECO:0000256" key="5">
    <source>
        <dbReference type="SAM" id="MobiDB-lite"/>
    </source>
</evidence>
<dbReference type="Gene3D" id="3.30.1330.60">
    <property type="entry name" value="OmpA-like domain"/>
    <property type="match status" value="1"/>
</dbReference>
<dbReference type="EMBL" id="MK091243">
    <property type="protein sequence ID" value="QAT78198.1"/>
    <property type="molecule type" value="Genomic_DNA"/>
</dbReference>